<dbReference type="SUPFAM" id="SSF161098">
    <property type="entry name" value="MetI-like"/>
    <property type="match status" value="1"/>
</dbReference>
<dbReference type="CDD" id="cd06261">
    <property type="entry name" value="TM_PBP2"/>
    <property type="match status" value="1"/>
</dbReference>
<comment type="similarity">
    <text evidence="3">Belongs to the binding-protein-dependent transport system permease family. HisMQ subfamily.</text>
</comment>
<evidence type="ECO:0000256" key="2">
    <source>
        <dbReference type="ARBA" id="ARBA00004429"/>
    </source>
</evidence>
<evidence type="ECO:0000256" key="3">
    <source>
        <dbReference type="ARBA" id="ARBA00010072"/>
    </source>
</evidence>
<dbReference type="PANTHER" id="PTHR30614">
    <property type="entry name" value="MEMBRANE COMPONENT OF AMINO ACID ABC TRANSPORTER"/>
    <property type="match status" value="1"/>
</dbReference>
<dbReference type="GO" id="GO:0022857">
    <property type="term" value="F:transmembrane transporter activity"/>
    <property type="evidence" value="ECO:0007669"/>
    <property type="project" value="InterPro"/>
</dbReference>
<evidence type="ECO:0000259" key="11">
    <source>
        <dbReference type="PROSITE" id="PS50928"/>
    </source>
</evidence>
<dbReference type="NCBIfam" id="TIGR01726">
    <property type="entry name" value="HEQRo_perm_3TM"/>
    <property type="match status" value="1"/>
</dbReference>
<keyword evidence="13" id="KW-1185">Reference proteome</keyword>
<keyword evidence="9 10" id="KW-0472">Membrane</keyword>
<comment type="function">
    <text evidence="1">Part of the binding-protein-dependent transport system for glutamine; probably responsible for the translocation of the substrate across the membrane.</text>
</comment>
<evidence type="ECO:0000256" key="8">
    <source>
        <dbReference type="ARBA" id="ARBA00022989"/>
    </source>
</evidence>
<sequence>MTYQFRWDVIPANIDFLLSGLWQTLLISAVTLVLAMLGGLVIAMLDMSKFIVFRTIGISVGEVVRNTPILVQLLWIYYVLPMVLGINLDAWTALVIGLSIYSSCFIAEAYRAGIQAVPRGHLEAARVLGLSPIQTFTRITLPQAIRMTLPPLAANFVQLIKYSSLGAVISVGEITRRGMELSASIFRPLEIFTFIAVVYFLICWPLAMAIRIWERRLTAR</sequence>
<organism evidence="12 13">
    <name type="scientific">Acuticoccus sediminis</name>
    <dbReference type="NCBI Taxonomy" id="2184697"/>
    <lineage>
        <taxon>Bacteria</taxon>
        <taxon>Pseudomonadati</taxon>
        <taxon>Pseudomonadota</taxon>
        <taxon>Alphaproteobacteria</taxon>
        <taxon>Hyphomicrobiales</taxon>
        <taxon>Amorphaceae</taxon>
        <taxon>Acuticoccus</taxon>
    </lineage>
</organism>
<name>A0A8B2P011_9HYPH</name>
<evidence type="ECO:0000256" key="10">
    <source>
        <dbReference type="RuleBase" id="RU363032"/>
    </source>
</evidence>
<accession>A0A8B2P011</accession>
<dbReference type="Pfam" id="PF00528">
    <property type="entry name" value="BPD_transp_1"/>
    <property type="match status" value="1"/>
</dbReference>
<evidence type="ECO:0000256" key="5">
    <source>
        <dbReference type="ARBA" id="ARBA00022475"/>
    </source>
</evidence>
<dbReference type="InterPro" id="IPR000515">
    <property type="entry name" value="MetI-like"/>
</dbReference>
<dbReference type="PANTHER" id="PTHR30614:SF20">
    <property type="entry name" value="GLUTAMINE TRANSPORT SYSTEM PERMEASE PROTEIN GLNP"/>
    <property type="match status" value="1"/>
</dbReference>
<evidence type="ECO:0000256" key="9">
    <source>
        <dbReference type="ARBA" id="ARBA00023136"/>
    </source>
</evidence>
<keyword evidence="6 10" id="KW-0812">Transmembrane</keyword>
<evidence type="ECO:0000313" key="12">
    <source>
        <dbReference type="EMBL" id="RAI03795.1"/>
    </source>
</evidence>
<dbReference type="GO" id="GO:0006865">
    <property type="term" value="P:amino acid transport"/>
    <property type="evidence" value="ECO:0007669"/>
    <property type="project" value="UniProtKB-KW"/>
</dbReference>
<dbReference type="Gene3D" id="1.10.3720.10">
    <property type="entry name" value="MetI-like"/>
    <property type="match status" value="1"/>
</dbReference>
<evidence type="ECO:0000256" key="7">
    <source>
        <dbReference type="ARBA" id="ARBA00022970"/>
    </source>
</evidence>
<dbReference type="EMBL" id="QHHQ01000001">
    <property type="protein sequence ID" value="RAI03795.1"/>
    <property type="molecule type" value="Genomic_DNA"/>
</dbReference>
<proteinExistence type="inferred from homology"/>
<dbReference type="Proteomes" id="UP000249590">
    <property type="component" value="Unassembled WGS sequence"/>
</dbReference>
<comment type="caution">
    <text evidence="12">The sequence shown here is derived from an EMBL/GenBank/DDBJ whole genome shotgun (WGS) entry which is preliminary data.</text>
</comment>
<keyword evidence="8 10" id="KW-1133">Transmembrane helix</keyword>
<dbReference type="InterPro" id="IPR010065">
    <property type="entry name" value="AA_ABC_transptr_permease_3TM"/>
</dbReference>
<feature type="transmembrane region" description="Helical" evidence="10">
    <location>
        <begin position="66"/>
        <end position="84"/>
    </location>
</feature>
<dbReference type="GO" id="GO:0043190">
    <property type="term" value="C:ATP-binding cassette (ABC) transporter complex"/>
    <property type="evidence" value="ECO:0007669"/>
    <property type="project" value="InterPro"/>
</dbReference>
<dbReference type="InterPro" id="IPR043429">
    <property type="entry name" value="ArtM/GltK/GlnP/TcyL/YhdX-like"/>
</dbReference>
<feature type="domain" description="ABC transmembrane type-1" evidence="11">
    <location>
        <begin position="21"/>
        <end position="210"/>
    </location>
</feature>
<gene>
    <name evidence="12" type="ORF">DLJ53_04795</name>
</gene>
<keyword evidence="7" id="KW-0029">Amino-acid transport</keyword>
<evidence type="ECO:0000256" key="1">
    <source>
        <dbReference type="ARBA" id="ARBA00003159"/>
    </source>
</evidence>
<comment type="subcellular location">
    <subcellularLocation>
        <location evidence="2">Cell inner membrane</location>
        <topology evidence="2">Multi-pass membrane protein</topology>
    </subcellularLocation>
    <subcellularLocation>
        <location evidence="10">Cell membrane</location>
        <topology evidence="10">Multi-pass membrane protein</topology>
    </subcellularLocation>
</comment>
<keyword evidence="4 10" id="KW-0813">Transport</keyword>
<evidence type="ECO:0000256" key="6">
    <source>
        <dbReference type="ARBA" id="ARBA00022692"/>
    </source>
</evidence>
<evidence type="ECO:0000313" key="13">
    <source>
        <dbReference type="Proteomes" id="UP000249590"/>
    </source>
</evidence>
<reference evidence="12 13" key="1">
    <citation type="submission" date="2018-05" db="EMBL/GenBank/DDBJ databases">
        <title>Acuticoccus sediminis sp. nov., isolated from deep-sea sediment of Indian Ocean.</title>
        <authorList>
            <person name="Liu X."/>
            <person name="Lai Q."/>
            <person name="Du Y."/>
            <person name="Sun F."/>
            <person name="Zhang X."/>
            <person name="Wang S."/>
            <person name="Shao Z."/>
        </authorList>
    </citation>
    <scope>NUCLEOTIDE SEQUENCE [LARGE SCALE GENOMIC DNA]</scope>
    <source>
        <strain evidence="12 13">PTG4-2</strain>
    </source>
</reference>
<feature type="transmembrane region" description="Helical" evidence="10">
    <location>
        <begin position="20"/>
        <end position="45"/>
    </location>
</feature>
<evidence type="ECO:0000256" key="4">
    <source>
        <dbReference type="ARBA" id="ARBA00022448"/>
    </source>
</evidence>
<dbReference type="RefSeq" id="WP_111342789.1">
    <property type="nucleotide sequence ID" value="NZ_JAIWKD010000001.1"/>
</dbReference>
<protein>
    <submittedName>
        <fullName evidence="12">Amino acid ABC transporter permease</fullName>
    </submittedName>
</protein>
<keyword evidence="5" id="KW-1003">Cell membrane</keyword>
<feature type="transmembrane region" description="Helical" evidence="10">
    <location>
        <begin position="191"/>
        <end position="213"/>
    </location>
</feature>
<dbReference type="InterPro" id="IPR035906">
    <property type="entry name" value="MetI-like_sf"/>
</dbReference>
<dbReference type="OrthoDB" id="9808674at2"/>
<dbReference type="PROSITE" id="PS50928">
    <property type="entry name" value="ABC_TM1"/>
    <property type="match status" value="1"/>
</dbReference>
<dbReference type="AlphaFoldDB" id="A0A8B2P011"/>